<evidence type="ECO:0000256" key="8">
    <source>
        <dbReference type="ARBA" id="ARBA00023242"/>
    </source>
</evidence>
<keyword evidence="4" id="KW-0863">Zinc-finger</keyword>
<evidence type="ECO:0000256" key="2">
    <source>
        <dbReference type="ARBA" id="ARBA00006801"/>
    </source>
</evidence>
<dbReference type="EMBL" id="JAUUTY010000005">
    <property type="protein sequence ID" value="KAK1630633.1"/>
    <property type="molecule type" value="Genomic_DNA"/>
</dbReference>
<keyword evidence="7" id="KW-0408">Iron</keyword>
<dbReference type="PROSITE" id="PS51184">
    <property type="entry name" value="JMJC"/>
    <property type="match status" value="1"/>
</dbReference>
<keyword evidence="6" id="KW-0560">Oxidoreductase</keyword>
<dbReference type="AlphaFoldDB" id="A0AAD8W2P5"/>
<evidence type="ECO:0000256" key="9">
    <source>
        <dbReference type="ARBA" id="ARBA00060112"/>
    </source>
</evidence>
<feature type="compositionally biased region" description="Basic and acidic residues" evidence="10">
    <location>
        <begin position="38"/>
        <end position="51"/>
    </location>
</feature>
<feature type="compositionally biased region" description="Low complexity" evidence="10">
    <location>
        <begin position="78"/>
        <end position="88"/>
    </location>
</feature>
<dbReference type="GO" id="GO:0016491">
    <property type="term" value="F:oxidoreductase activity"/>
    <property type="evidence" value="ECO:0007669"/>
    <property type="project" value="UniProtKB-KW"/>
</dbReference>
<dbReference type="GO" id="GO:0000785">
    <property type="term" value="C:chromatin"/>
    <property type="evidence" value="ECO:0007669"/>
    <property type="project" value="TreeGrafter"/>
</dbReference>
<dbReference type="SUPFAM" id="SSF51197">
    <property type="entry name" value="Clavaminate synthase-like"/>
    <property type="match status" value="1"/>
</dbReference>
<dbReference type="GO" id="GO:0031490">
    <property type="term" value="F:chromatin DNA binding"/>
    <property type="evidence" value="ECO:0007669"/>
    <property type="project" value="TreeGrafter"/>
</dbReference>
<evidence type="ECO:0000256" key="3">
    <source>
        <dbReference type="ARBA" id="ARBA00022723"/>
    </source>
</evidence>
<feature type="domain" description="JmjC" evidence="11">
    <location>
        <begin position="729"/>
        <end position="962"/>
    </location>
</feature>
<dbReference type="InterPro" id="IPR003347">
    <property type="entry name" value="JmjC_dom"/>
</dbReference>
<sequence length="1015" mass="112672">MGAMGVHRIDPALRWPYGFETDDDDEEEGQDAGALHKPGADEDWGVHQERKSGRKRKRPPHPAPPCKRPRAATPPPSNSASSPRPLASWDPVPKRPRSSTAKQADAPRPGAVVVLPAETVAAASSGGAAPKKTEWSCHQCRTAKRAMVKCGRCRQKIYCTFCLNKRYRELTLAEVRAECPCCRGICSCIRCSAKVKQKHKDVRPGFICEAPTAQVKQSEQPKSPPLIKSKIGRSAAKKKKADPAGVDSTSVSNGVAANKKKADPAGVESTSVSNGVAAKKKKADPAGVDSTSVSNGVAANKKKADPAGLESTSVTNGVAAKNKKADPAGVESTSVSNGVAPTEANDNSSLVSSNGINDPSVKSDKIDKLAVAAQEEGGAESEVKYARYLLHYLVPCLTELNEDQKAERETEARNLGLKLSQMNVEQADCRNDERVFCDNCRTSIFDLHRSCPNCSYELCIACCKELREEDQQGGTCREELVSYPNRGFDYMHGGDPLPELINCKETDLSSCQPKSKTWVASRGIIRCPPTELGGCGEHVLKLRQIFPKDWLNKLDLNASWLNKKLEPSNVVSGECPKCTKNENSRYAATRENSTDNCIYCPKSDNGEADDLKHFQSHWVKGEPVIVQGVLQKMPDLSWEPPHMWSALHGSSTSSDMKNVKAIDCLSCCEVEICTQDFFNGYYEGRMYENQWPEMLKLKDWPTSNHFEELLPSHGAKYIDSLPFQPYTNLKSGSLSVSALLPDDILKIDMGPKSYIAYGCTQELGRGDSVTKLHCDISDAVNVLMHTAKVVPSEEQQDAIQNLKARHEAQDEKDCCGNFAINRNDKCHKSCVGENHASSLNYIDDEEGGALWDIFRREDAEKLKMYLRKHSKEFRHIYCSPVEKIFNPVHDETFYLTEEHKRKLKEEHGIEPWTFVQKLGEAVFIPAGCPHQVRNLKSCTKIAIDFVSPENVKECLKLTQEFRKLPKNHRAKEDKLEVKKMIIYAVDHAVKILKEHCSRTRLIDIVYSRSCGRRRK</sequence>
<evidence type="ECO:0000313" key="13">
    <source>
        <dbReference type="Proteomes" id="UP001231189"/>
    </source>
</evidence>
<dbReference type="GO" id="GO:0003712">
    <property type="term" value="F:transcription coregulator activity"/>
    <property type="evidence" value="ECO:0007669"/>
    <property type="project" value="TreeGrafter"/>
</dbReference>
<dbReference type="PANTHER" id="PTHR12549">
    <property type="entry name" value="JMJC DOMAIN-CONTAINING HISTONE DEMETHYLATION PROTEIN"/>
    <property type="match status" value="1"/>
</dbReference>
<dbReference type="Proteomes" id="UP001231189">
    <property type="component" value="Unassembled WGS sequence"/>
</dbReference>
<dbReference type="InterPro" id="IPR045109">
    <property type="entry name" value="LSDs-like"/>
</dbReference>
<dbReference type="GO" id="GO:0032454">
    <property type="term" value="F:histone H3K9 demethylase activity"/>
    <property type="evidence" value="ECO:0007669"/>
    <property type="project" value="InterPro"/>
</dbReference>
<keyword evidence="8" id="KW-0539">Nucleus</keyword>
<evidence type="ECO:0000259" key="11">
    <source>
        <dbReference type="PROSITE" id="PS51184"/>
    </source>
</evidence>
<accession>A0AAD8W2P5</accession>
<evidence type="ECO:0000256" key="4">
    <source>
        <dbReference type="ARBA" id="ARBA00022771"/>
    </source>
</evidence>
<reference evidence="12" key="1">
    <citation type="submission" date="2023-07" db="EMBL/GenBank/DDBJ databases">
        <title>A chromosome-level genome assembly of Lolium multiflorum.</title>
        <authorList>
            <person name="Chen Y."/>
            <person name="Copetti D."/>
            <person name="Kolliker R."/>
            <person name="Studer B."/>
        </authorList>
    </citation>
    <scope>NUCLEOTIDE SEQUENCE</scope>
    <source>
        <strain evidence="12">02402/16</strain>
        <tissue evidence="12">Leaf</tissue>
    </source>
</reference>
<dbReference type="GO" id="GO:0000118">
    <property type="term" value="C:histone deacetylase complex"/>
    <property type="evidence" value="ECO:0007669"/>
    <property type="project" value="TreeGrafter"/>
</dbReference>
<keyword evidence="3" id="KW-0479">Metal-binding</keyword>
<evidence type="ECO:0000256" key="1">
    <source>
        <dbReference type="ARBA" id="ARBA00004123"/>
    </source>
</evidence>
<evidence type="ECO:0000313" key="12">
    <source>
        <dbReference type="EMBL" id="KAK1630633.1"/>
    </source>
</evidence>
<dbReference type="FunFam" id="2.60.120.650:FF:000026">
    <property type="entry name" value="Transcription factor jumonji domain-containing protein"/>
    <property type="match status" value="1"/>
</dbReference>
<feature type="compositionally biased region" description="Acidic residues" evidence="10">
    <location>
        <begin position="20"/>
        <end position="30"/>
    </location>
</feature>
<comment type="subcellular location">
    <subcellularLocation>
        <location evidence="1">Nucleus</location>
    </subcellularLocation>
</comment>
<dbReference type="SMART" id="SM00558">
    <property type="entry name" value="JmjC"/>
    <property type="match status" value="1"/>
</dbReference>
<dbReference type="GO" id="GO:0008270">
    <property type="term" value="F:zinc ion binding"/>
    <property type="evidence" value="ECO:0007669"/>
    <property type="project" value="UniProtKB-KW"/>
</dbReference>
<feature type="region of interest" description="Disordered" evidence="10">
    <location>
        <begin position="1"/>
        <end position="110"/>
    </location>
</feature>
<feature type="compositionally biased region" description="Pro residues" evidence="10">
    <location>
        <begin position="61"/>
        <end position="77"/>
    </location>
</feature>
<evidence type="ECO:0000256" key="10">
    <source>
        <dbReference type="SAM" id="MobiDB-lite"/>
    </source>
</evidence>
<proteinExistence type="inferred from homology"/>
<evidence type="ECO:0000256" key="6">
    <source>
        <dbReference type="ARBA" id="ARBA00023002"/>
    </source>
</evidence>
<feature type="region of interest" description="Disordered" evidence="10">
    <location>
        <begin position="213"/>
        <end position="358"/>
    </location>
</feature>
<keyword evidence="13" id="KW-1185">Reference proteome</keyword>
<organism evidence="12 13">
    <name type="scientific">Lolium multiflorum</name>
    <name type="common">Italian ryegrass</name>
    <name type="synonym">Lolium perenne subsp. multiflorum</name>
    <dbReference type="NCBI Taxonomy" id="4521"/>
    <lineage>
        <taxon>Eukaryota</taxon>
        <taxon>Viridiplantae</taxon>
        <taxon>Streptophyta</taxon>
        <taxon>Embryophyta</taxon>
        <taxon>Tracheophyta</taxon>
        <taxon>Spermatophyta</taxon>
        <taxon>Magnoliopsida</taxon>
        <taxon>Liliopsida</taxon>
        <taxon>Poales</taxon>
        <taxon>Poaceae</taxon>
        <taxon>BOP clade</taxon>
        <taxon>Pooideae</taxon>
        <taxon>Poodae</taxon>
        <taxon>Poeae</taxon>
        <taxon>Poeae Chloroplast Group 2 (Poeae type)</taxon>
        <taxon>Loliodinae</taxon>
        <taxon>Loliinae</taxon>
        <taxon>Lolium</taxon>
    </lineage>
</organism>
<comment type="function">
    <text evidence="9">May function as histone H3 lysine demethylase and be involved in regulation of gene expression.</text>
</comment>
<evidence type="ECO:0000256" key="5">
    <source>
        <dbReference type="ARBA" id="ARBA00022833"/>
    </source>
</evidence>
<dbReference type="Pfam" id="PF02373">
    <property type="entry name" value="JmjC"/>
    <property type="match status" value="1"/>
</dbReference>
<comment type="caution">
    <text evidence="12">The sequence shown here is derived from an EMBL/GenBank/DDBJ whole genome shotgun (WGS) entry which is preliminary data.</text>
</comment>
<gene>
    <name evidence="12" type="ORF">QYE76_004948</name>
</gene>
<dbReference type="GO" id="GO:0006357">
    <property type="term" value="P:regulation of transcription by RNA polymerase II"/>
    <property type="evidence" value="ECO:0007669"/>
    <property type="project" value="TreeGrafter"/>
</dbReference>
<keyword evidence="5" id="KW-0862">Zinc</keyword>
<dbReference type="Gene3D" id="2.60.120.650">
    <property type="entry name" value="Cupin"/>
    <property type="match status" value="1"/>
</dbReference>
<dbReference type="PANTHER" id="PTHR12549:SF53">
    <property type="entry name" value="JMJC DOMAIN-CONTAINING PROTEIN"/>
    <property type="match status" value="1"/>
</dbReference>
<feature type="compositionally biased region" description="Polar residues" evidence="10">
    <location>
        <begin position="331"/>
        <end position="357"/>
    </location>
</feature>
<comment type="similarity">
    <text evidence="2">Belongs to the JARID1 histone demethylase family.</text>
</comment>
<evidence type="ECO:0000256" key="7">
    <source>
        <dbReference type="ARBA" id="ARBA00023004"/>
    </source>
</evidence>
<protein>
    <recommendedName>
        <fullName evidence="11">JmjC domain-containing protein</fullName>
    </recommendedName>
</protein>
<name>A0AAD8W2P5_LOLMU</name>